<proteinExistence type="predicted"/>
<evidence type="ECO:0000313" key="1">
    <source>
        <dbReference type="EMBL" id="TYB72217.1"/>
    </source>
</evidence>
<reference evidence="1 2" key="1">
    <citation type="submission" date="2019-08" db="EMBL/GenBank/DDBJ databases">
        <title>Genomes of Antarctic Bizionia species.</title>
        <authorList>
            <person name="Bowman J.P."/>
        </authorList>
    </citation>
    <scope>NUCLEOTIDE SEQUENCE [LARGE SCALE GENOMIC DNA]</scope>
    <source>
        <strain evidence="1 2">ADA-4</strain>
    </source>
</reference>
<dbReference type="EMBL" id="VSKK01000014">
    <property type="protein sequence ID" value="TYB72217.1"/>
    <property type="molecule type" value="Genomic_DNA"/>
</dbReference>
<sequence length="98" mass="11912">MKILEANDLLEKLKRLENQSNTKNGFPIHRFFILPIKYFRENNLEIDWYKLWENDNLFKDLTEDTDIDFQIVAVHRSSYGTFWTSTDIEHFKTLLQEQ</sequence>
<evidence type="ECO:0000313" key="2">
    <source>
        <dbReference type="Proteomes" id="UP000323720"/>
    </source>
</evidence>
<dbReference type="Proteomes" id="UP000323720">
    <property type="component" value="Unassembled WGS sequence"/>
</dbReference>
<dbReference type="AlphaFoldDB" id="A0A5D0QSU6"/>
<organism evidence="1 2">
    <name type="scientific">Bizionia myxarmorum</name>
    <dbReference type="NCBI Taxonomy" id="291186"/>
    <lineage>
        <taxon>Bacteria</taxon>
        <taxon>Pseudomonadati</taxon>
        <taxon>Bacteroidota</taxon>
        <taxon>Flavobacteriia</taxon>
        <taxon>Flavobacteriales</taxon>
        <taxon>Flavobacteriaceae</taxon>
        <taxon>Bizionia</taxon>
    </lineage>
</organism>
<comment type="caution">
    <text evidence="1">The sequence shown here is derived from an EMBL/GenBank/DDBJ whole genome shotgun (WGS) entry which is preliminary data.</text>
</comment>
<accession>A0A5D0QSU6</accession>
<keyword evidence="2" id="KW-1185">Reference proteome</keyword>
<protein>
    <submittedName>
        <fullName evidence="1">Uncharacterized protein</fullName>
    </submittedName>
</protein>
<name>A0A5D0QSU6_9FLAO</name>
<gene>
    <name evidence="1" type="ORF">ES674_15320</name>
</gene>